<proteinExistence type="predicted"/>
<protein>
    <recommendedName>
        <fullName evidence="2">Spore coat protein U/FanG domain-containing protein</fullName>
    </recommendedName>
</protein>
<dbReference type="RefSeq" id="WP_082386906.1">
    <property type="nucleotide sequence ID" value="NZ_CADIJQ010000006.1"/>
</dbReference>
<dbReference type="SMART" id="SM00972">
    <property type="entry name" value="SCPU"/>
    <property type="match status" value="1"/>
</dbReference>
<dbReference type="Proteomes" id="UP000494269">
    <property type="component" value="Unassembled WGS sequence"/>
</dbReference>
<evidence type="ECO:0000313" key="4">
    <source>
        <dbReference type="Proteomes" id="UP000494269"/>
    </source>
</evidence>
<accession>A0A6S7AAC1</accession>
<dbReference type="Pfam" id="PF05229">
    <property type="entry name" value="SCPU"/>
    <property type="match status" value="1"/>
</dbReference>
<sequence>MKRLSWYAATLSLIGAGAAPGMVSAQSTATATFNVTLTINANCAIAANDLAFGAHGVLNAAVPGSTTLNVTCSNTTPYAVGLSAGTGTGSTATTRFMSATGANTATVSYQLYKPGSQTVVWGDAQVADRVSGVGNGTAQPLVVNGIVPAQTTPAPDNYSSTVTATVYF</sequence>
<dbReference type="PANTHER" id="PTHR37089:SF4">
    <property type="entry name" value="EXPORTED PROTEIN"/>
    <property type="match status" value="1"/>
</dbReference>
<reference evidence="3 4" key="1">
    <citation type="submission" date="2020-04" db="EMBL/GenBank/DDBJ databases">
        <authorList>
            <person name="De Canck E."/>
        </authorList>
    </citation>
    <scope>NUCLEOTIDE SEQUENCE [LARGE SCALE GENOMIC DNA]</scope>
    <source>
        <strain evidence="3 4">LMG 3441</strain>
    </source>
</reference>
<evidence type="ECO:0000313" key="3">
    <source>
        <dbReference type="EMBL" id="CAB3720561.1"/>
    </source>
</evidence>
<feature type="signal peptide" evidence="1">
    <location>
        <begin position="1"/>
        <end position="25"/>
    </location>
</feature>
<dbReference type="InterPro" id="IPR007893">
    <property type="entry name" value="Spore_coat_U/FanG"/>
</dbReference>
<gene>
    <name evidence="3" type="ORF">LMG3441_03783</name>
</gene>
<keyword evidence="1" id="KW-0732">Signal</keyword>
<feature type="chain" id="PRO_5028829444" description="Spore coat protein U/FanG domain-containing protein" evidence="1">
    <location>
        <begin position="26"/>
        <end position="168"/>
    </location>
</feature>
<dbReference type="EMBL" id="CADIJQ010000006">
    <property type="protein sequence ID" value="CAB3720561.1"/>
    <property type="molecule type" value="Genomic_DNA"/>
</dbReference>
<dbReference type="PANTHER" id="PTHR37089">
    <property type="entry name" value="PROTEIN U-RELATED"/>
    <property type="match status" value="1"/>
</dbReference>
<evidence type="ECO:0000256" key="1">
    <source>
        <dbReference type="SAM" id="SignalP"/>
    </source>
</evidence>
<evidence type="ECO:0000259" key="2">
    <source>
        <dbReference type="Pfam" id="PF05229"/>
    </source>
</evidence>
<dbReference type="InterPro" id="IPR053167">
    <property type="entry name" value="Spore_coat_component"/>
</dbReference>
<organism evidence="3 4">
    <name type="scientific">Achromobacter kerstersii</name>
    <dbReference type="NCBI Taxonomy" id="1353890"/>
    <lineage>
        <taxon>Bacteria</taxon>
        <taxon>Pseudomonadati</taxon>
        <taxon>Pseudomonadota</taxon>
        <taxon>Betaproteobacteria</taxon>
        <taxon>Burkholderiales</taxon>
        <taxon>Alcaligenaceae</taxon>
        <taxon>Achromobacter</taxon>
    </lineage>
</organism>
<feature type="domain" description="Spore coat protein U/FanG" evidence="2">
    <location>
        <begin position="29"/>
        <end position="165"/>
    </location>
</feature>
<dbReference type="AlphaFoldDB" id="A0A6S7AAC1"/>
<name>A0A6S7AAC1_9BURK</name>
<keyword evidence="4" id="KW-1185">Reference proteome</keyword>